<sequence length="530" mass="61118">MSSTNFKHHPSGSFSQKSLSSSSLGDGQTLYCLCRSSDCSTFMIACDACNIWYHGICIGMSEKESAKIENFFCHQCRHKKPSLQIKYTKPQKEIEEKLSKWIRKRLRKEAELLNPTLKQIDTSVNDRKNREHSSSIDQFANDDSTSNQSDSSSSSAANVMSRQKQVLHGNTSNIVRSTGIQPVQYETLTSRDDQEQINKHPLNTTKRALITKNATASGKRKRNMSSSGIPTIKREPRSELNDEEDTKKLSVRRRRRTTENSARQCYGPSCLFEARLESKYCSDKCGLELARNRLLQFLPMRLMQWQTIPSVADTLNKTAIDEIIIEIDQIKQRLSTLDERQRKLDEIIERGKQIKAIKDTDKYDTINDEHDGMCFCILCNQEISQKAYIRHIDKCFIRFESQVSYGSNVKSNIEGLFCDNYDRTNNLYCKRLKVICPEHSREPKIAPDEACGCPLEKNLFEVSDELCTAPKRLCSKHFKWDRRRRAQIDLERLHELMRFEELIEKENRLRIALSERGSVAGLLLHKTIAH</sequence>
<dbReference type="PROSITE" id="PS01359">
    <property type="entry name" value="ZF_PHD_1"/>
    <property type="match status" value="1"/>
</dbReference>
<feature type="compositionally biased region" description="Low complexity" evidence="12">
    <location>
        <begin position="141"/>
        <end position="158"/>
    </location>
</feature>
<feature type="compositionally biased region" description="Low complexity" evidence="12">
    <location>
        <begin position="11"/>
        <end position="23"/>
    </location>
</feature>
<dbReference type="InterPro" id="IPR022056">
    <property type="entry name" value="CpG-bd_C"/>
</dbReference>
<dbReference type="SMART" id="SM00249">
    <property type="entry name" value="PHD"/>
    <property type="match status" value="1"/>
</dbReference>
<protein>
    <recommendedName>
        <fullName evidence="9">CXXC-type zinc finger protein 1</fullName>
    </recommendedName>
</protein>
<keyword evidence="5" id="KW-0805">Transcription regulation</keyword>
<dbReference type="InterPro" id="IPR001965">
    <property type="entry name" value="Znf_PHD"/>
</dbReference>
<evidence type="ECO:0000256" key="7">
    <source>
        <dbReference type="ARBA" id="ARBA00023163"/>
    </source>
</evidence>
<keyword evidence="11" id="KW-0175">Coiled coil</keyword>
<dbReference type="GO" id="GO:0003677">
    <property type="term" value="F:DNA binding"/>
    <property type="evidence" value="ECO:0007669"/>
    <property type="project" value="UniProtKB-KW"/>
</dbReference>
<feature type="compositionally biased region" description="Basic and acidic residues" evidence="12">
    <location>
        <begin position="232"/>
        <end position="248"/>
    </location>
</feature>
<dbReference type="PANTHER" id="PTHR46174">
    <property type="entry name" value="CXXC-TYPE ZINC FINGER PROTEIN 1"/>
    <property type="match status" value="1"/>
</dbReference>
<evidence type="ECO:0000256" key="3">
    <source>
        <dbReference type="ARBA" id="ARBA00022771"/>
    </source>
</evidence>
<dbReference type="OrthoDB" id="419183at2759"/>
<dbReference type="GO" id="GO:0045893">
    <property type="term" value="P:positive regulation of DNA-templated transcription"/>
    <property type="evidence" value="ECO:0007669"/>
    <property type="project" value="TreeGrafter"/>
</dbReference>
<evidence type="ECO:0000256" key="2">
    <source>
        <dbReference type="ARBA" id="ARBA00022723"/>
    </source>
</evidence>
<dbReference type="Pfam" id="PF00628">
    <property type="entry name" value="PHD"/>
    <property type="match status" value="1"/>
</dbReference>
<dbReference type="GO" id="GO:0048188">
    <property type="term" value="C:Set1C/COMPASS complex"/>
    <property type="evidence" value="ECO:0007669"/>
    <property type="project" value="InterPro"/>
</dbReference>
<dbReference type="PROSITE" id="PS50016">
    <property type="entry name" value="ZF_PHD_2"/>
    <property type="match status" value="1"/>
</dbReference>
<dbReference type="GO" id="GO:0008270">
    <property type="term" value="F:zinc ion binding"/>
    <property type="evidence" value="ECO:0007669"/>
    <property type="project" value="UniProtKB-KW"/>
</dbReference>
<evidence type="ECO:0000256" key="6">
    <source>
        <dbReference type="ARBA" id="ARBA00023125"/>
    </source>
</evidence>
<feature type="region of interest" description="Disordered" evidence="12">
    <location>
        <begin position="122"/>
        <end position="260"/>
    </location>
</feature>
<dbReference type="InterPro" id="IPR019787">
    <property type="entry name" value="Znf_PHD-finger"/>
</dbReference>
<keyword evidence="7" id="KW-0804">Transcription</keyword>
<organism evidence="14 16">
    <name type="scientific">Adineta steineri</name>
    <dbReference type="NCBI Taxonomy" id="433720"/>
    <lineage>
        <taxon>Eukaryota</taxon>
        <taxon>Metazoa</taxon>
        <taxon>Spiralia</taxon>
        <taxon>Gnathifera</taxon>
        <taxon>Rotifera</taxon>
        <taxon>Eurotatoria</taxon>
        <taxon>Bdelloidea</taxon>
        <taxon>Adinetida</taxon>
        <taxon>Adinetidae</taxon>
        <taxon>Adineta</taxon>
    </lineage>
</organism>
<proteinExistence type="predicted"/>
<evidence type="ECO:0000256" key="10">
    <source>
        <dbReference type="PROSITE-ProRule" id="PRU00146"/>
    </source>
</evidence>
<evidence type="ECO:0000256" key="9">
    <source>
        <dbReference type="ARBA" id="ARBA00023828"/>
    </source>
</evidence>
<feature type="compositionally biased region" description="Polar residues" evidence="12">
    <location>
        <begin position="201"/>
        <end position="216"/>
    </location>
</feature>
<evidence type="ECO:0000313" key="16">
    <source>
        <dbReference type="Proteomes" id="UP000663891"/>
    </source>
</evidence>
<keyword evidence="2" id="KW-0479">Metal-binding</keyword>
<dbReference type="Proteomes" id="UP000663881">
    <property type="component" value="Unassembled WGS sequence"/>
</dbReference>
<evidence type="ECO:0000256" key="8">
    <source>
        <dbReference type="ARBA" id="ARBA00023242"/>
    </source>
</evidence>
<dbReference type="Gene3D" id="3.30.40.10">
    <property type="entry name" value="Zinc/RING finger domain, C3HC4 (zinc finger)"/>
    <property type="match status" value="1"/>
</dbReference>
<feature type="compositionally biased region" description="Basic and acidic residues" evidence="12">
    <location>
        <begin position="189"/>
        <end position="198"/>
    </location>
</feature>
<evidence type="ECO:0000313" key="15">
    <source>
        <dbReference type="EMBL" id="CAF3553148.1"/>
    </source>
</evidence>
<dbReference type="PANTHER" id="PTHR46174:SF1">
    <property type="entry name" value="CXXC-TYPE ZINC FINGER PROTEIN 1"/>
    <property type="match status" value="1"/>
</dbReference>
<feature type="compositionally biased region" description="Polar residues" evidence="12">
    <location>
        <begin position="160"/>
        <end position="188"/>
    </location>
</feature>
<dbReference type="AlphaFoldDB" id="A0A814NEJ8"/>
<feature type="coiled-coil region" evidence="11">
    <location>
        <begin position="320"/>
        <end position="347"/>
    </location>
</feature>
<evidence type="ECO:0000256" key="5">
    <source>
        <dbReference type="ARBA" id="ARBA00023015"/>
    </source>
</evidence>
<dbReference type="EMBL" id="CAJOAY010000133">
    <property type="protein sequence ID" value="CAF3553148.1"/>
    <property type="molecule type" value="Genomic_DNA"/>
</dbReference>
<evidence type="ECO:0000256" key="1">
    <source>
        <dbReference type="ARBA" id="ARBA00004123"/>
    </source>
</evidence>
<reference evidence="14" key="1">
    <citation type="submission" date="2021-02" db="EMBL/GenBank/DDBJ databases">
        <authorList>
            <person name="Nowell W R."/>
        </authorList>
    </citation>
    <scope>NUCLEOTIDE SEQUENCE</scope>
</reference>
<gene>
    <name evidence="15" type="ORF">OKA104_LOCUS4198</name>
    <name evidence="14" type="ORF">VCS650_LOCUS19638</name>
</gene>
<feature type="compositionally biased region" description="Basic residues" evidence="12">
    <location>
        <begin position="1"/>
        <end position="10"/>
    </location>
</feature>
<comment type="subcellular location">
    <subcellularLocation>
        <location evidence="1">Nucleus</location>
    </subcellularLocation>
</comment>
<dbReference type="InterPro" id="IPR037869">
    <property type="entry name" value="Spp1/CFP1"/>
</dbReference>
<dbReference type="EMBL" id="CAJNON010000197">
    <property type="protein sequence ID" value="CAF1092470.1"/>
    <property type="molecule type" value="Genomic_DNA"/>
</dbReference>
<keyword evidence="4" id="KW-0862">Zinc</keyword>
<feature type="domain" description="PHD-type" evidence="13">
    <location>
        <begin position="29"/>
        <end position="79"/>
    </location>
</feature>
<evidence type="ECO:0000256" key="4">
    <source>
        <dbReference type="ARBA" id="ARBA00022833"/>
    </source>
</evidence>
<feature type="region of interest" description="Disordered" evidence="12">
    <location>
        <begin position="1"/>
        <end position="23"/>
    </location>
</feature>
<evidence type="ECO:0000259" key="13">
    <source>
        <dbReference type="PROSITE" id="PS50016"/>
    </source>
</evidence>
<keyword evidence="8" id="KW-0539">Nucleus</keyword>
<keyword evidence="6" id="KW-0238">DNA-binding</keyword>
<dbReference type="Pfam" id="PF12269">
    <property type="entry name" value="CpG_bind_C"/>
    <property type="match status" value="1"/>
</dbReference>
<dbReference type="SUPFAM" id="SSF57903">
    <property type="entry name" value="FYVE/PHD zinc finger"/>
    <property type="match status" value="1"/>
</dbReference>
<dbReference type="InterPro" id="IPR011011">
    <property type="entry name" value="Znf_FYVE_PHD"/>
</dbReference>
<feature type="compositionally biased region" description="Basic and acidic residues" evidence="12">
    <location>
        <begin position="124"/>
        <end position="134"/>
    </location>
</feature>
<dbReference type="InterPro" id="IPR019786">
    <property type="entry name" value="Zinc_finger_PHD-type_CS"/>
</dbReference>
<evidence type="ECO:0000256" key="12">
    <source>
        <dbReference type="SAM" id="MobiDB-lite"/>
    </source>
</evidence>
<accession>A0A814NEJ8</accession>
<keyword evidence="3 10" id="KW-0863">Zinc-finger</keyword>
<name>A0A814NEJ8_9BILA</name>
<dbReference type="InterPro" id="IPR013083">
    <property type="entry name" value="Znf_RING/FYVE/PHD"/>
</dbReference>
<evidence type="ECO:0000256" key="11">
    <source>
        <dbReference type="SAM" id="Coils"/>
    </source>
</evidence>
<comment type="caution">
    <text evidence="14">The sequence shown here is derived from an EMBL/GenBank/DDBJ whole genome shotgun (WGS) entry which is preliminary data.</text>
</comment>
<dbReference type="Proteomes" id="UP000663891">
    <property type="component" value="Unassembled WGS sequence"/>
</dbReference>
<evidence type="ECO:0000313" key="14">
    <source>
        <dbReference type="EMBL" id="CAF1092470.1"/>
    </source>
</evidence>